<proteinExistence type="predicted"/>
<dbReference type="OrthoDB" id="2921488at2759"/>
<dbReference type="Proteomes" id="UP000308652">
    <property type="component" value="Unassembled WGS sequence"/>
</dbReference>
<reference evidence="1 2" key="1">
    <citation type="journal article" date="2019" name="Nat. Ecol. Evol.">
        <title>Megaphylogeny resolves global patterns of mushroom evolution.</title>
        <authorList>
            <person name="Varga T."/>
            <person name="Krizsan K."/>
            <person name="Foldi C."/>
            <person name="Dima B."/>
            <person name="Sanchez-Garcia M."/>
            <person name="Sanchez-Ramirez S."/>
            <person name="Szollosi G.J."/>
            <person name="Szarkandi J.G."/>
            <person name="Papp V."/>
            <person name="Albert L."/>
            <person name="Andreopoulos W."/>
            <person name="Angelini C."/>
            <person name="Antonin V."/>
            <person name="Barry K.W."/>
            <person name="Bougher N.L."/>
            <person name="Buchanan P."/>
            <person name="Buyck B."/>
            <person name="Bense V."/>
            <person name="Catcheside P."/>
            <person name="Chovatia M."/>
            <person name="Cooper J."/>
            <person name="Damon W."/>
            <person name="Desjardin D."/>
            <person name="Finy P."/>
            <person name="Geml J."/>
            <person name="Haridas S."/>
            <person name="Hughes K."/>
            <person name="Justo A."/>
            <person name="Karasinski D."/>
            <person name="Kautmanova I."/>
            <person name="Kiss B."/>
            <person name="Kocsube S."/>
            <person name="Kotiranta H."/>
            <person name="LaButti K.M."/>
            <person name="Lechner B.E."/>
            <person name="Liimatainen K."/>
            <person name="Lipzen A."/>
            <person name="Lukacs Z."/>
            <person name="Mihaltcheva S."/>
            <person name="Morgado L.N."/>
            <person name="Niskanen T."/>
            <person name="Noordeloos M.E."/>
            <person name="Ohm R.A."/>
            <person name="Ortiz-Santana B."/>
            <person name="Ovrebo C."/>
            <person name="Racz N."/>
            <person name="Riley R."/>
            <person name="Savchenko A."/>
            <person name="Shiryaev A."/>
            <person name="Soop K."/>
            <person name="Spirin V."/>
            <person name="Szebenyi C."/>
            <person name="Tomsovsky M."/>
            <person name="Tulloss R.E."/>
            <person name="Uehling J."/>
            <person name="Grigoriev I.V."/>
            <person name="Vagvolgyi C."/>
            <person name="Papp T."/>
            <person name="Martin F.M."/>
            <person name="Miettinen O."/>
            <person name="Hibbett D.S."/>
            <person name="Nagy L.G."/>
        </authorList>
    </citation>
    <scope>NUCLEOTIDE SEQUENCE [LARGE SCALE GENOMIC DNA]</scope>
    <source>
        <strain evidence="1 2">CBS 166.37</strain>
    </source>
</reference>
<dbReference type="EMBL" id="ML213621">
    <property type="protein sequence ID" value="TFK35447.1"/>
    <property type="molecule type" value="Genomic_DNA"/>
</dbReference>
<dbReference type="AlphaFoldDB" id="A0A5C3LS78"/>
<organism evidence="1 2">
    <name type="scientific">Crucibulum laeve</name>
    <dbReference type="NCBI Taxonomy" id="68775"/>
    <lineage>
        <taxon>Eukaryota</taxon>
        <taxon>Fungi</taxon>
        <taxon>Dikarya</taxon>
        <taxon>Basidiomycota</taxon>
        <taxon>Agaricomycotina</taxon>
        <taxon>Agaricomycetes</taxon>
        <taxon>Agaricomycetidae</taxon>
        <taxon>Agaricales</taxon>
        <taxon>Agaricineae</taxon>
        <taxon>Nidulariaceae</taxon>
        <taxon>Crucibulum</taxon>
    </lineage>
</organism>
<accession>A0A5C3LS78</accession>
<dbReference type="Gene3D" id="3.80.10.10">
    <property type="entry name" value="Ribonuclease Inhibitor"/>
    <property type="match status" value="1"/>
</dbReference>
<keyword evidence="2" id="KW-1185">Reference proteome</keyword>
<name>A0A5C3LS78_9AGAR</name>
<evidence type="ECO:0000313" key="2">
    <source>
        <dbReference type="Proteomes" id="UP000308652"/>
    </source>
</evidence>
<gene>
    <name evidence="1" type="ORF">BDQ12DRAFT_714682</name>
</gene>
<protein>
    <recommendedName>
        <fullName evidence="3">F-box domain-containing protein</fullName>
    </recommendedName>
</protein>
<dbReference type="SUPFAM" id="SSF52047">
    <property type="entry name" value="RNI-like"/>
    <property type="match status" value="1"/>
</dbReference>
<dbReference type="InterPro" id="IPR032675">
    <property type="entry name" value="LRR_dom_sf"/>
</dbReference>
<evidence type="ECO:0008006" key="3">
    <source>
        <dbReference type="Google" id="ProtNLM"/>
    </source>
</evidence>
<evidence type="ECO:0000313" key="1">
    <source>
        <dbReference type="EMBL" id="TFK35447.1"/>
    </source>
</evidence>
<sequence length="397" mass="44985">MTSIPGEIIDLIIDEMGYSKDSASLEACSTVCRHFLKRCRKHIFSNINLTSGRLYQRFRVLLFRNPEITAYITEIHIVNPAIDSDVDFATLCTSSFPIILGMLSRLRNITLQLDPEVLDWHTMPSATQIALQDLFQRPSLISICLRNLEHVPNNILSRCIQMKHLELSSVGFKPLSHEIKSWDTTFHQMESLALSNQTPTTAAPLIHAMTQSSTSLRRLSVLTCESQNLQFGFYLMKALSNSIESIDWGAAEESELPQDIIGLESLPRLQHISFLVTYESLDPLGIIRELLDRVTVDINIQYITLKVEFSTVLDLVNDEGNAWKGLDAILSRDELSSIQRIVLTVSDTIRERLNAHQPDEMDRSISLLLQNLLPAARARGVVFIDLREEFSLIPNRK</sequence>